<evidence type="ECO:0000313" key="2">
    <source>
        <dbReference type="EMBL" id="GMN51524.1"/>
    </source>
</evidence>
<gene>
    <name evidence="2" type="ORF">TIFTF001_020686</name>
</gene>
<name>A0AA88A921_FICCA</name>
<feature type="region of interest" description="Disordered" evidence="1">
    <location>
        <begin position="52"/>
        <end position="71"/>
    </location>
</feature>
<evidence type="ECO:0000313" key="3">
    <source>
        <dbReference type="Proteomes" id="UP001187192"/>
    </source>
</evidence>
<protein>
    <submittedName>
        <fullName evidence="2">Uncharacterized protein</fullName>
    </submittedName>
</protein>
<sequence>MHNRSSGDRRCKMKGSDAKGRWREMKAEGNFAMSSGEVLELLWIGFLPPPHSEVGPQGQAAAREGEVFLRR</sequence>
<feature type="region of interest" description="Disordered" evidence="1">
    <location>
        <begin position="1"/>
        <end position="22"/>
    </location>
</feature>
<reference evidence="2" key="1">
    <citation type="submission" date="2023-07" db="EMBL/GenBank/DDBJ databases">
        <title>draft genome sequence of fig (Ficus carica).</title>
        <authorList>
            <person name="Takahashi T."/>
            <person name="Nishimura K."/>
        </authorList>
    </citation>
    <scope>NUCLEOTIDE SEQUENCE</scope>
</reference>
<keyword evidence="3" id="KW-1185">Reference proteome</keyword>
<dbReference type="EMBL" id="BTGU01000038">
    <property type="protein sequence ID" value="GMN51524.1"/>
    <property type="molecule type" value="Genomic_DNA"/>
</dbReference>
<comment type="caution">
    <text evidence="2">The sequence shown here is derived from an EMBL/GenBank/DDBJ whole genome shotgun (WGS) entry which is preliminary data.</text>
</comment>
<dbReference type="Proteomes" id="UP001187192">
    <property type="component" value="Unassembled WGS sequence"/>
</dbReference>
<proteinExistence type="predicted"/>
<evidence type="ECO:0000256" key="1">
    <source>
        <dbReference type="SAM" id="MobiDB-lite"/>
    </source>
</evidence>
<dbReference type="AlphaFoldDB" id="A0AA88A921"/>
<organism evidence="2 3">
    <name type="scientific">Ficus carica</name>
    <name type="common">Common fig</name>
    <dbReference type="NCBI Taxonomy" id="3494"/>
    <lineage>
        <taxon>Eukaryota</taxon>
        <taxon>Viridiplantae</taxon>
        <taxon>Streptophyta</taxon>
        <taxon>Embryophyta</taxon>
        <taxon>Tracheophyta</taxon>
        <taxon>Spermatophyta</taxon>
        <taxon>Magnoliopsida</taxon>
        <taxon>eudicotyledons</taxon>
        <taxon>Gunneridae</taxon>
        <taxon>Pentapetalae</taxon>
        <taxon>rosids</taxon>
        <taxon>fabids</taxon>
        <taxon>Rosales</taxon>
        <taxon>Moraceae</taxon>
        <taxon>Ficeae</taxon>
        <taxon>Ficus</taxon>
    </lineage>
</organism>
<accession>A0AA88A921</accession>